<evidence type="ECO:0000256" key="1">
    <source>
        <dbReference type="ARBA" id="ARBA00001933"/>
    </source>
</evidence>
<name>A0A2R3Z6B3_9FLAO</name>
<dbReference type="Proteomes" id="UP000241507">
    <property type="component" value="Chromosome"/>
</dbReference>
<dbReference type="PANTHER" id="PTHR13693">
    <property type="entry name" value="CLASS II AMINOTRANSFERASE/8-AMINO-7-OXONONANOATE SYNTHASE"/>
    <property type="match status" value="1"/>
</dbReference>
<proteinExistence type="predicted"/>
<dbReference type="EMBL" id="CP028136">
    <property type="protein sequence ID" value="AVR45754.1"/>
    <property type="molecule type" value="Genomic_DNA"/>
</dbReference>
<keyword evidence="5" id="KW-1185">Reference proteome</keyword>
<dbReference type="KEGG" id="grs:C7S20_11110"/>
<dbReference type="Pfam" id="PF00155">
    <property type="entry name" value="Aminotran_1_2"/>
    <property type="match status" value="1"/>
</dbReference>
<dbReference type="Gene3D" id="3.90.1150.10">
    <property type="entry name" value="Aspartate Aminotransferase, domain 1"/>
    <property type="match status" value="1"/>
</dbReference>
<dbReference type="SUPFAM" id="SSF53383">
    <property type="entry name" value="PLP-dependent transferases"/>
    <property type="match status" value="1"/>
</dbReference>
<sequence length="348" mass="39183">MTFYLDQAAGRIINTDKGEFLYFGGTSYLGLQYDPEFQETLIENIKKYGTNFGASRKANIRLSVFEEFEDFIAGKTNCEDAICVSSGFLAGRMLLHYFSSKNYQQFCAPNTHPALIGRESRLFDKYSALEQEITAENTSEKETVLFLDSIDFDGNNFPDFEWLEKINLENTILVIDDSHGFGLIGEDGFGLNYYLKKLKPKELIICGSLGKALATPCGIISGSKKRINDLRNLGFYGGGSPPSPAALQTLLDSEILVKDRIRKVRKHIENFNSLTSAEFEAVRLPVHPVFTYENEKLTDHLFSENIITTNFHYPLPESPLLSKIVLSGGHTSEDIQKLIQSINKFYSK</sequence>
<evidence type="ECO:0000313" key="5">
    <source>
        <dbReference type="Proteomes" id="UP000241507"/>
    </source>
</evidence>
<feature type="domain" description="Aminotransferase class I/classII large" evidence="3">
    <location>
        <begin position="160"/>
        <end position="342"/>
    </location>
</feature>
<evidence type="ECO:0000259" key="3">
    <source>
        <dbReference type="Pfam" id="PF00155"/>
    </source>
</evidence>
<reference evidence="5" key="1">
    <citation type="submission" date="2018-03" db="EMBL/GenBank/DDBJ databases">
        <title>Gramella fulva sp. nov., isolated from a dry surface of tidal flat.</title>
        <authorList>
            <person name="Hwang S.H."/>
            <person name="Hwang W.M."/>
            <person name="Kang K."/>
            <person name="Ahn T.-Y."/>
        </authorList>
    </citation>
    <scope>NUCLEOTIDE SEQUENCE [LARGE SCALE GENOMIC DNA]</scope>
    <source>
        <strain evidence="5">SH35</strain>
    </source>
</reference>
<dbReference type="GO" id="GO:0030170">
    <property type="term" value="F:pyridoxal phosphate binding"/>
    <property type="evidence" value="ECO:0007669"/>
    <property type="project" value="InterPro"/>
</dbReference>
<dbReference type="Gene3D" id="3.40.640.10">
    <property type="entry name" value="Type I PLP-dependent aspartate aminotransferase-like (Major domain)"/>
    <property type="match status" value="1"/>
</dbReference>
<dbReference type="InterPro" id="IPR050087">
    <property type="entry name" value="AON_synthase_class-II"/>
</dbReference>
<dbReference type="InterPro" id="IPR004839">
    <property type="entry name" value="Aminotransferase_I/II_large"/>
</dbReference>
<comment type="cofactor">
    <cofactor evidence="1">
        <name>pyridoxal 5'-phosphate</name>
        <dbReference type="ChEBI" id="CHEBI:597326"/>
    </cofactor>
</comment>
<gene>
    <name evidence="4" type="ORF">C7S20_11110</name>
</gene>
<dbReference type="InterPro" id="IPR015424">
    <property type="entry name" value="PyrdxlP-dep_Trfase"/>
</dbReference>
<dbReference type="AlphaFoldDB" id="A0A2R3Z6B3"/>
<dbReference type="InterPro" id="IPR015422">
    <property type="entry name" value="PyrdxlP-dep_Trfase_small"/>
</dbReference>
<dbReference type="OrthoDB" id="846426at2"/>
<evidence type="ECO:0000313" key="4">
    <source>
        <dbReference type="EMBL" id="AVR45754.1"/>
    </source>
</evidence>
<dbReference type="GO" id="GO:0016740">
    <property type="term" value="F:transferase activity"/>
    <property type="evidence" value="ECO:0007669"/>
    <property type="project" value="UniProtKB-KW"/>
</dbReference>
<dbReference type="InterPro" id="IPR015421">
    <property type="entry name" value="PyrdxlP-dep_Trfase_major"/>
</dbReference>
<accession>A0A2R3Z6B3</accession>
<protein>
    <submittedName>
        <fullName evidence="4">8-amino-7-oxononanoate synthase</fullName>
    </submittedName>
</protein>
<organism evidence="4 5">
    <name type="scientific">Christiangramia fulva</name>
    <dbReference type="NCBI Taxonomy" id="2126553"/>
    <lineage>
        <taxon>Bacteria</taxon>
        <taxon>Pseudomonadati</taxon>
        <taxon>Bacteroidota</taxon>
        <taxon>Flavobacteriia</taxon>
        <taxon>Flavobacteriales</taxon>
        <taxon>Flavobacteriaceae</taxon>
        <taxon>Christiangramia</taxon>
    </lineage>
</organism>
<keyword evidence="2" id="KW-0808">Transferase</keyword>
<evidence type="ECO:0000256" key="2">
    <source>
        <dbReference type="ARBA" id="ARBA00022679"/>
    </source>
</evidence>
<dbReference type="RefSeq" id="WP_107012530.1">
    <property type="nucleotide sequence ID" value="NZ_CP028136.1"/>
</dbReference>